<dbReference type="EMBL" id="JXBC01000013">
    <property type="protein sequence ID" value="KIU05390.1"/>
    <property type="molecule type" value="Genomic_DNA"/>
</dbReference>
<keyword evidence="3" id="KW-0812">Transmembrane</keyword>
<dbReference type="GO" id="GO:0015225">
    <property type="term" value="F:biotin transmembrane transporter activity"/>
    <property type="evidence" value="ECO:0007669"/>
    <property type="project" value="UniProtKB-UniRule"/>
</dbReference>
<feature type="transmembrane region" description="Helical" evidence="3">
    <location>
        <begin position="122"/>
        <end position="142"/>
    </location>
</feature>
<dbReference type="PATRIC" id="fig|1423.173.peg.3921"/>
<evidence type="ECO:0000256" key="2">
    <source>
        <dbReference type="PIRNR" id="PIRNR016661"/>
    </source>
</evidence>
<proteinExistence type="inferred from homology"/>
<name>A0A0D1KAV4_BACIU</name>
<dbReference type="GO" id="GO:0005886">
    <property type="term" value="C:plasma membrane"/>
    <property type="evidence" value="ECO:0007669"/>
    <property type="project" value="UniProtKB-SubCell"/>
</dbReference>
<dbReference type="STRING" id="483913.AN935_16070"/>
<organism evidence="4 6">
    <name type="scientific">Bacillus subtilis</name>
    <dbReference type="NCBI Taxonomy" id="1423"/>
    <lineage>
        <taxon>Bacteria</taxon>
        <taxon>Bacillati</taxon>
        <taxon>Bacillota</taxon>
        <taxon>Bacilli</taxon>
        <taxon>Bacillales</taxon>
        <taxon>Bacillaceae</taxon>
        <taxon>Bacillus</taxon>
    </lineage>
</organism>
<evidence type="ECO:0000313" key="5">
    <source>
        <dbReference type="EMBL" id="WEY86042.1"/>
    </source>
</evidence>
<comment type="similarity">
    <text evidence="1 2">Belongs to the BioY family.</text>
</comment>
<sequence length="200" mass="21563">MKQHKLRAGDMALIGMFAALMAVGANITSLAPFLQVAGIPLSMQPFFCLLAALLLGSKRAAIAMIVYALVGLAGAPVFAQFSAGFAPFAGKSGGFIISYIPAAFAAGWFLERNIQPSKIRFLIASLIGTAIMYLIGTTYMYLALKLWIHTPVSYGTAWGFMIWFMVKDTALAVILSFIAPAIYRSIHKATGFNRNHISSM</sequence>
<accession>A0A0D1KAV4</accession>
<reference evidence="4 6" key="1">
    <citation type="submission" date="2014-12" db="EMBL/GenBank/DDBJ databases">
        <title>Comparative genome analysis of Bacillus coagulans HM-08, Clostridium butyricum HM-68, Bacillus subtilis HM-66 and Bacillus licheniformis BL-09.</title>
        <authorList>
            <person name="Zhang H."/>
        </authorList>
    </citation>
    <scope>NUCLEOTIDE SEQUENCE [LARGE SCALE GENOMIC DNA]</scope>
    <source>
        <strain evidence="4 6">HM-66</strain>
    </source>
</reference>
<protein>
    <recommendedName>
        <fullName evidence="2">Biotin transporter</fullName>
    </recommendedName>
</protein>
<keyword evidence="2" id="KW-1003">Cell membrane</keyword>
<evidence type="ECO:0000256" key="1">
    <source>
        <dbReference type="ARBA" id="ARBA00010692"/>
    </source>
</evidence>
<dbReference type="Pfam" id="PF02632">
    <property type="entry name" value="BioY"/>
    <property type="match status" value="1"/>
</dbReference>
<comment type="subcellular location">
    <subcellularLocation>
        <location evidence="2">Cell membrane</location>
        <topology evidence="2">Multi-pass membrane protein</topology>
    </subcellularLocation>
</comment>
<dbReference type="Gene3D" id="1.10.1760.20">
    <property type="match status" value="1"/>
</dbReference>
<evidence type="ECO:0000313" key="6">
    <source>
        <dbReference type="Proteomes" id="UP000032247"/>
    </source>
</evidence>
<dbReference type="EMBL" id="CP120576">
    <property type="protein sequence ID" value="WEY86042.1"/>
    <property type="molecule type" value="Genomic_DNA"/>
</dbReference>
<keyword evidence="2 3" id="KW-0472">Membrane</keyword>
<reference evidence="5" key="2">
    <citation type="submission" date="2023-03" db="EMBL/GenBank/DDBJ databases">
        <title>Complete genome sequences of 52 Bacillus and Priestia strains isolated from West-African fermentations and 26 reference strains from the DSMZ collection.</title>
        <authorList>
            <person name="Wiedenbein E.S."/>
            <person name="Canoy T.S."/>
            <person name="Hui Y."/>
            <person name="Parkouda C."/>
            <person name="Dawende C."/>
            <person name="Ametefe E."/>
            <person name="Jespersen L."/>
            <person name="Nielsen D.S."/>
        </authorList>
    </citation>
    <scope>NUCLEOTIDE SEQUENCE</scope>
    <source>
        <strain evidence="5">PRO56</strain>
    </source>
</reference>
<feature type="transmembrane region" description="Helical" evidence="3">
    <location>
        <begin position="37"/>
        <end position="55"/>
    </location>
</feature>
<feature type="transmembrane region" description="Helical" evidence="3">
    <location>
        <begin position="62"/>
        <end position="86"/>
    </location>
</feature>
<dbReference type="PANTHER" id="PTHR34295">
    <property type="entry name" value="BIOTIN TRANSPORTER BIOY"/>
    <property type="match status" value="1"/>
</dbReference>
<dbReference type="PIRSF" id="PIRSF016661">
    <property type="entry name" value="BioY"/>
    <property type="match status" value="1"/>
</dbReference>
<keyword evidence="2" id="KW-0813">Transport</keyword>
<dbReference type="AlphaFoldDB" id="A0A0D1KAV4"/>
<gene>
    <name evidence="5" type="primary">bioYB</name>
    <name evidence="5" type="ORF">P5633_07930</name>
    <name evidence="4" type="ORF">SC09_contig4orf00159</name>
</gene>
<keyword evidence="3" id="KW-1133">Transmembrane helix</keyword>
<dbReference type="Proteomes" id="UP001214898">
    <property type="component" value="Chromosome"/>
</dbReference>
<feature type="transmembrane region" description="Helical" evidence="3">
    <location>
        <begin position="12"/>
        <end position="31"/>
    </location>
</feature>
<feature type="transmembrane region" description="Helical" evidence="3">
    <location>
        <begin position="162"/>
        <end position="183"/>
    </location>
</feature>
<dbReference type="Proteomes" id="UP000032247">
    <property type="component" value="Unassembled WGS sequence"/>
</dbReference>
<evidence type="ECO:0000313" key="4">
    <source>
        <dbReference type="EMBL" id="KIU05390.1"/>
    </source>
</evidence>
<evidence type="ECO:0000256" key="3">
    <source>
        <dbReference type="SAM" id="Phobius"/>
    </source>
</evidence>
<dbReference type="PANTHER" id="PTHR34295:SF1">
    <property type="entry name" value="BIOTIN TRANSPORTER BIOY"/>
    <property type="match status" value="1"/>
</dbReference>
<feature type="transmembrane region" description="Helical" evidence="3">
    <location>
        <begin position="92"/>
        <end position="110"/>
    </location>
</feature>
<dbReference type="InterPro" id="IPR003784">
    <property type="entry name" value="BioY"/>
</dbReference>